<keyword evidence="5" id="KW-0472">Membrane</keyword>
<sequence length="1209" mass="132951">MTSFNSSSTDRLSHMAPKGGTFSFLLVVGCSAFAAPPDGMPRNKCDFKGVAEKMMKKCQTKGYPEPEMMQLGTFFNNTDFLMAARNSEQSGSFMSTFLNVLYSVTPDGVNERKNKTWNFRNLASMLRLMENSSEASACYMQAFVAPLCWKILTTQNDDNMTADEYDALLRAAKPALQNMLFTGMDLPTDIGRGRNLEKIMEMLMEVYDAMSEDQRTQVVRWVKEQITQKYFNCTTRPPSEPRSMLMESCELSLKWLNSEALTMMGPFVSCLATEDVNSSPNKQLCGFFHSAQFQSTMSNISNINPSLGETFLQRFQECFSGEQEFAENVDKLGILACYFSPAADLTPDLSGKLLSELNSCDDFSNPKITKLKKRLVKSVMSDTNVTKALGRLGRSVAFLSPKQLSEIPDNQLKGFLKNMGADVQWTKGQQRAVVDKLLCSKCVDVPIEELVDLQAFVGGLPASALKRVKSLPPFQEGLKNLTMRMKKGQLVAMLQGLLGEMGLSELVQKLSGPLLRRLPLSKLEEADVLSFLSLDTVSEKMWSMPQAAFLAKQMHEQKKFRWRPYSFLRGVTCEMIDNVADKDMQDMAEAMNQTSLLLSKGQAGCAARKLFATKEKERADYFQTITEEEMNNISTYLLLHLPPLKLRNLPASVCPAFLNKMQEADLSSLPPRSPSRPALSQRALRCLVQRPGVSALTGEDVRRLGPLLCELQLSQLLLVAPDVLNSSLLQMASCQHIPQGHTADVIRLVTQTFGDPSYWSAETMEAVGPLLLLDDDATSALPYKSWMKDVLYSLKSGMHHPSNALRRKLFDLITTTTNTSNAGVTSSDGKEITVDLIEELGMDNVYWTYTQLALMSNETFLDALETLGAVSDYKSDQLAVLSRRVTEAFGPVSQMTESVVMQMGCITRGFSNADLQKLPFSLDALEEIAKCGWNDSQMEPVWRGVSAYNNLTAQRLGAAEMVALSQFICGLSSTELQQLSVDAFKDAVGSMDGVQCSSEVTQQMRSVAVSAFGNPNTWTEAQVSELGNIIAGLDSTELSSLDPAVFSFISKSCVPLLQHLHALSAVQVEALGPDNAAMVTSEQRAALSDEQLAALERAVTGSPEQTQRSGQSGQCALLFLPLRYGGQRGGGRWRRAVLRALALVFPVGTGGSDGLLVISVSHFVGDEAVAGQRRDGREAGATLQTLLTAALRPSSPVLPDVLQEQRVVR</sequence>
<evidence type="ECO:0000256" key="4">
    <source>
        <dbReference type="ARBA" id="ARBA00022889"/>
    </source>
</evidence>
<dbReference type="InterPro" id="IPR010335">
    <property type="entry name" value="Mesothelin"/>
</dbReference>
<dbReference type="GO" id="GO:0007160">
    <property type="term" value="P:cell-matrix adhesion"/>
    <property type="evidence" value="ECO:0007669"/>
    <property type="project" value="TreeGrafter"/>
</dbReference>
<comment type="similarity">
    <text evidence="2">Belongs to the mesothelin family.</text>
</comment>
<proteinExistence type="inferred from homology"/>
<dbReference type="Ensembl" id="ENSGACT00000088007.1">
    <property type="protein sequence ID" value="ENSGACP00000056318.1"/>
    <property type="gene ID" value="ENSGACG00000028425.1"/>
</dbReference>
<evidence type="ECO:0000256" key="3">
    <source>
        <dbReference type="ARBA" id="ARBA00022729"/>
    </source>
</evidence>
<evidence type="ECO:0000256" key="5">
    <source>
        <dbReference type="ARBA" id="ARBA00023136"/>
    </source>
</evidence>
<dbReference type="InterPro" id="IPR026664">
    <property type="entry name" value="Stereocilin-rel"/>
</dbReference>
<reference evidence="7 8" key="1">
    <citation type="journal article" date="2021" name="G3 (Bethesda)">
        <title>Improved contiguity of the threespine stickleback genome using long-read sequencing.</title>
        <authorList>
            <person name="Nath S."/>
            <person name="Shaw D.E."/>
            <person name="White M.A."/>
        </authorList>
    </citation>
    <scope>NUCLEOTIDE SEQUENCE [LARGE SCALE GENOMIC DNA]</scope>
    <source>
        <strain evidence="7 8">Lake Benthic</strain>
    </source>
</reference>
<dbReference type="PANTHER" id="PTHR23412">
    <property type="entry name" value="STEREOCILIN RELATED"/>
    <property type="match status" value="1"/>
</dbReference>
<evidence type="ECO:0000256" key="6">
    <source>
        <dbReference type="ARBA" id="ARBA00023180"/>
    </source>
</evidence>
<evidence type="ECO:0000256" key="2">
    <source>
        <dbReference type="ARBA" id="ARBA00011016"/>
    </source>
</evidence>
<keyword evidence="8" id="KW-1185">Reference proteome</keyword>
<accession>A0AAQ4R0N1</accession>
<comment type="subcellular location">
    <subcellularLocation>
        <location evidence="1">Membrane</location>
    </subcellularLocation>
</comment>
<reference evidence="7" key="2">
    <citation type="submission" date="2025-08" db="UniProtKB">
        <authorList>
            <consortium name="Ensembl"/>
        </authorList>
    </citation>
    <scope>IDENTIFICATION</scope>
</reference>
<dbReference type="AlphaFoldDB" id="A0AAQ4R0N1"/>
<reference evidence="7" key="3">
    <citation type="submission" date="2025-09" db="UniProtKB">
        <authorList>
            <consortium name="Ensembl"/>
        </authorList>
    </citation>
    <scope>IDENTIFICATION</scope>
</reference>
<keyword evidence="6" id="KW-0325">Glycoprotein</keyword>
<dbReference type="GO" id="GO:0016020">
    <property type="term" value="C:membrane"/>
    <property type="evidence" value="ECO:0007669"/>
    <property type="project" value="UniProtKB-SubCell"/>
</dbReference>
<dbReference type="Proteomes" id="UP000007635">
    <property type="component" value="Chromosome XX"/>
</dbReference>
<dbReference type="GeneID" id="120810786"/>
<evidence type="ECO:0000313" key="7">
    <source>
        <dbReference type="Ensembl" id="ENSGACP00000056318.1"/>
    </source>
</evidence>
<organism evidence="7 8">
    <name type="scientific">Gasterosteus aculeatus aculeatus</name>
    <name type="common">three-spined stickleback</name>
    <dbReference type="NCBI Taxonomy" id="481459"/>
    <lineage>
        <taxon>Eukaryota</taxon>
        <taxon>Metazoa</taxon>
        <taxon>Chordata</taxon>
        <taxon>Craniata</taxon>
        <taxon>Vertebrata</taxon>
        <taxon>Euteleostomi</taxon>
        <taxon>Actinopterygii</taxon>
        <taxon>Neopterygii</taxon>
        <taxon>Teleostei</taxon>
        <taxon>Neoteleostei</taxon>
        <taxon>Acanthomorphata</taxon>
        <taxon>Eupercaria</taxon>
        <taxon>Perciformes</taxon>
        <taxon>Cottioidei</taxon>
        <taxon>Gasterosteales</taxon>
        <taxon>Gasterosteidae</taxon>
        <taxon>Gasterosteus</taxon>
    </lineage>
</organism>
<keyword evidence="4" id="KW-0130">Cell adhesion</keyword>
<dbReference type="PANTHER" id="PTHR23412:SF21">
    <property type="entry name" value="OTOANCORIN ISOFORM X1"/>
    <property type="match status" value="1"/>
</dbReference>
<dbReference type="RefSeq" id="XP_040021587.1">
    <property type="nucleotide sequence ID" value="XM_040165653.1"/>
</dbReference>
<name>A0AAQ4R0N1_GASAC</name>
<keyword evidence="3" id="KW-0732">Signal</keyword>
<dbReference type="GO" id="GO:0009986">
    <property type="term" value="C:cell surface"/>
    <property type="evidence" value="ECO:0007669"/>
    <property type="project" value="TreeGrafter"/>
</dbReference>
<dbReference type="GeneTree" id="ENSGT00950000182957"/>
<dbReference type="Pfam" id="PF06060">
    <property type="entry name" value="Mesothelin"/>
    <property type="match status" value="1"/>
</dbReference>
<protein>
    <submittedName>
        <fullName evidence="7">Otoancorin</fullName>
    </submittedName>
</protein>
<dbReference type="CTD" id="146183"/>
<evidence type="ECO:0000256" key="1">
    <source>
        <dbReference type="ARBA" id="ARBA00004370"/>
    </source>
</evidence>
<evidence type="ECO:0000313" key="8">
    <source>
        <dbReference type="Proteomes" id="UP000007635"/>
    </source>
</evidence>